<keyword evidence="2" id="KW-0805">Transcription regulation</keyword>
<gene>
    <name evidence="8" type="ORF">NUH88_05300</name>
</gene>
<organism evidence="8 9">
    <name type="scientific">Nisaea acidiphila</name>
    <dbReference type="NCBI Taxonomy" id="1862145"/>
    <lineage>
        <taxon>Bacteria</taxon>
        <taxon>Pseudomonadati</taxon>
        <taxon>Pseudomonadota</taxon>
        <taxon>Alphaproteobacteria</taxon>
        <taxon>Rhodospirillales</taxon>
        <taxon>Thalassobaculaceae</taxon>
        <taxon>Nisaea</taxon>
    </lineage>
</organism>
<keyword evidence="5" id="KW-0804">Transcription</keyword>
<evidence type="ECO:0000256" key="5">
    <source>
        <dbReference type="ARBA" id="ARBA00023163"/>
    </source>
</evidence>
<reference evidence="8" key="1">
    <citation type="submission" date="2022-08" db="EMBL/GenBank/DDBJ databases">
        <title>Nisaea acidiphila sp. nov., isolated from a marine algal debris and emended description of the genus Nisaea Urios et al. 2008.</title>
        <authorList>
            <person name="Kwon K."/>
        </authorList>
    </citation>
    <scope>NUCLEOTIDE SEQUENCE</scope>
    <source>
        <strain evidence="8">MEBiC11861</strain>
    </source>
</reference>
<evidence type="ECO:0000259" key="7">
    <source>
        <dbReference type="Pfam" id="PF08281"/>
    </source>
</evidence>
<dbReference type="SUPFAM" id="SSF88946">
    <property type="entry name" value="Sigma2 domain of RNA polymerase sigma factors"/>
    <property type="match status" value="1"/>
</dbReference>
<dbReference type="EMBL" id="CP102480">
    <property type="protein sequence ID" value="UUX51105.1"/>
    <property type="molecule type" value="Genomic_DNA"/>
</dbReference>
<evidence type="ECO:0000256" key="1">
    <source>
        <dbReference type="ARBA" id="ARBA00010641"/>
    </source>
</evidence>
<dbReference type="SUPFAM" id="SSF88659">
    <property type="entry name" value="Sigma3 and sigma4 domains of RNA polymerase sigma factors"/>
    <property type="match status" value="1"/>
</dbReference>
<dbReference type="InterPro" id="IPR039425">
    <property type="entry name" value="RNA_pol_sigma-70-like"/>
</dbReference>
<keyword evidence="3" id="KW-0731">Sigma factor</keyword>
<keyword evidence="9" id="KW-1185">Reference proteome</keyword>
<dbReference type="InterPro" id="IPR014284">
    <property type="entry name" value="RNA_pol_sigma-70_dom"/>
</dbReference>
<name>A0A9J7AXE5_9PROT</name>
<dbReference type="RefSeq" id="WP_257770403.1">
    <property type="nucleotide sequence ID" value="NZ_CP102480.1"/>
</dbReference>
<dbReference type="InterPro" id="IPR013249">
    <property type="entry name" value="RNA_pol_sigma70_r4_t2"/>
</dbReference>
<evidence type="ECO:0000313" key="8">
    <source>
        <dbReference type="EMBL" id="UUX51105.1"/>
    </source>
</evidence>
<dbReference type="GO" id="GO:0003677">
    <property type="term" value="F:DNA binding"/>
    <property type="evidence" value="ECO:0007669"/>
    <property type="project" value="UniProtKB-KW"/>
</dbReference>
<dbReference type="PANTHER" id="PTHR43133:SF8">
    <property type="entry name" value="RNA POLYMERASE SIGMA FACTOR HI_1459-RELATED"/>
    <property type="match status" value="1"/>
</dbReference>
<keyword evidence="4" id="KW-0238">DNA-binding</keyword>
<dbReference type="InterPro" id="IPR013324">
    <property type="entry name" value="RNA_pol_sigma_r3/r4-like"/>
</dbReference>
<dbReference type="InterPro" id="IPR013325">
    <property type="entry name" value="RNA_pol_sigma_r2"/>
</dbReference>
<dbReference type="AlphaFoldDB" id="A0A9J7AXE5"/>
<feature type="domain" description="RNA polymerase sigma factor 70 region 4 type 2" evidence="7">
    <location>
        <begin position="134"/>
        <end position="184"/>
    </location>
</feature>
<accession>A0A9J7AXE5</accession>
<protein>
    <submittedName>
        <fullName evidence="8">RNA polymerase sigma factor</fullName>
    </submittedName>
</protein>
<evidence type="ECO:0000259" key="6">
    <source>
        <dbReference type="Pfam" id="PF04542"/>
    </source>
</evidence>
<dbReference type="PANTHER" id="PTHR43133">
    <property type="entry name" value="RNA POLYMERASE ECF-TYPE SIGMA FACTO"/>
    <property type="match status" value="1"/>
</dbReference>
<evidence type="ECO:0000313" key="9">
    <source>
        <dbReference type="Proteomes" id="UP001060336"/>
    </source>
</evidence>
<dbReference type="Pfam" id="PF08281">
    <property type="entry name" value="Sigma70_r4_2"/>
    <property type="match status" value="1"/>
</dbReference>
<evidence type="ECO:0000256" key="4">
    <source>
        <dbReference type="ARBA" id="ARBA00023125"/>
    </source>
</evidence>
<dbReference type="NCBIfam" id="TIGR02937">
    <property type="entry name" value="sigma70-ECF"/>
    <property type="match status" value="1"/>
</dbReference>
<dbReference type="Pfam" id="PF04542">
    <property type="entry name" value="Sigma70_r2"/>
    <property type="match status" value="1"/>
</dbReference>
<dbReference type="InterPro" id="IPR036388">
    <property type="entry name" value="WH-like_DNA-bd_sf"/>
</dbReference>
<dbReference type="KEGG" id="naci:NUH88_05300"/>
<dbReference type="GO" id="GO:0006352">
    <property type="term" value="P:DNA-templated transcription initiation"/>
    <property type="evidence" value="ECO:0007669"/>
    <property type="project" value="InterPro"/>
</dbReference>
<dbReference type="Gene3D" id="1.10.1740.10">
    <property type="match status" value="1"/>
</dbReference>
<dbReference type="InterPro" id="IPR007627">
    <property type="entry name" value="RNA_pol_sigma70_r2"/>
</dbReference>
<proteinExistence type="inferred from homology"/>
<dbReference type="GO" id="GO:0016987">
    <property type="term" value="F:sigma factor activity"/>
    <property type="evidence" value="ECO:0007669"/>
    <property type="project" value="UniProtKB-KW"/>
</dbReference>
<evidence type="ECO:0000256" key="3">
    <source>
        <dbReference type="ARBA" id="ARBA00023082"/>
    </source>
</evidence>
<dbReference type="Proteomes" id="UP001060336">
    <property type="component" value="Chromosome"/>
</dbReference>
<dbReference type="Gene3D" id="1.10.10.10">
    <property type="entry name" value="Winged helix-like DNA-binding domain superfamily/Winged helix DNA-binding domain"/>
    <property type="match status" value="1"/>
</dbReference>
<sequence>MRQDEREFADWTALATQAQSGDREALEALIRSSQDQIYGLALRFLANQDDARDATQDILILLITRLSNFEGRSSFRTWAFRIAVNHLLRSRKVRARSQSLSFAAFEEDLHTGLSDQAGPGADHTAMIGELRIACTMAMLLCLDVEQRMAFVLGEILELDHREAANILAIEPATYRKRLSRARSAVIGFSGRVCGNVSESARCSCDRRVPEALRLGRIHPSAPLTRSAGDAGLGAILEQTRGMERNLKALCQMKSPARFTAPDDLADIVRSAVDAPHTH</sequence>
<feature type="domain" description="RNA polymerase sigma-70 region 2" evidence="6">
    <location>
        <begin position="29"/>
        <end position="95"/>
    </location>
</feature>
<comment type="similarity">
    <text evidence="1">Belongs to the sigma-70 factor family. ECF subfamily.</text>
</comment>
<evidence type="ECO:0000256" key="2">
    <source>
        <dbReference type="ARBA" id="ARBA00023015"/>
    </source>
</evidence>